<dbReference type="OMA" id="FELKFIW"/>
<evidence type="ECO:0000313" key="1">
    <source>
        <dbReference type="EMBL" id="EOX98960.1"/>
    </source>
</evidence>
<dbReference type="Proteomes" id="UP000026915">
    <property type="component" value="Chromosome 2"/>
</dbReference>
<evidence type="ECO:0000313" key="2">
    <source>
        <dbReference type="Proteomes" id="UP000026915"/>
    </source>
</evidence>
<keyword evidence="2" id="KW-1185">Reference proteome</keyword>
<reference evidence="1 2" key="1">
    <citation type="journal article" date="2013" name="Genome Biol.">
        <title>The genome sequence of the most widely cultivated cacao type and its use to identify candidate genes regulating pod color.</title>
        <authorList>
            <person name="Motamayor J.C."/>
            <person name="Mockaitis K."/>
            <person name="Schmutz J."/>
            <person name="Haiminen N."/>
            <person name="Iii D.L."/>
            <person name="Cornejo O."/>
            <person name="Findley S.D."/>
            <person name="Zheng P."/>
            <person name="Utro F."/>
            <person name="Royaert S."/>
            <person name="Saski C."/>
            <person name="Jenkins J."/>
            <person name="Podicheti R."/>
            <person name="Zhao M."/>
            <person name="Scheffler B.E."/>
            <person name="Stack J.C."/>
            <person name="Feltus F.A."/>
            <person name="Mustiga G.M."/>
            <person name="Amores F."/>
            <person name="Phillips W."/>
            <person name="Marelli J.P."/>
            <person name="May G.D."/>
            <person name="Shapiro H."/>
            <person name="Ma J."/>
            <person name="Bustamante C.D."/>
            <person name="Schnell R.J."/>
            <person name="Main D."/>
            <person name="Gilbert D."/>
            <person name="Parida L."/>
            <person name="Kuhn D.N."/>
        </authorList>
    </citation>
    <scope>NUCLEOTIDE SEQUENCE [LARGE SCALE GENOMIC DNA]</scope>
    <source>
        <strain evidence="2">cv. Matina 1-6</strain>
    </source>
</reference>
<dbReference type="EMBL" id="CM001880">
    <property type="protein sequence ID" value="EOX98960.1"/>
    <property type="molecule type" value="Genomic_DNA"/>
</dbReference>
<dbReference type="AlphaFoldDB" id="A0A061E1W5"/>
<protein>
    <submittedName>
        <fullName evidence="1">Uncharacterized protein</fullName>
    </submittedName>
</protein>
<proteinExistence type="predicted"/>
<gene>
    <name evidence="1" type="ORF">TCM_007620</name>
</gene>
<accession>A0A061E1W5</accession>
<dbReference type="Gramene" id="EOX98960">
    <property type="protein sequence ID" value="EOX98960"/>
    <property type="gene ID" value="TCM_007620"/>
</dbReference>
<dbReference type="HOGENOM" id="CLU_2745140_0_0_1"/>
<name>A0A061E1W5_THECC</name>
<dbReference type="InParanoid" id="A0A061E1W5"/>
<organism evidence="1 2">
    <name type="scientific">Theobroma cacao</name>
    <name type="common">Cacao</name>
    <name type="synonym">Cocoa</name>
    <dbReference type="NCBI Taxonomy" id="3641"/>
    <lineage>
        <taxon>Eukaryota</taxon>
        <taxon>Viridiplantae</taxon>
        <taxon>Streptophyta</taxon>
        <taxon>Embryophyta</taxon>
        <taxon>Tracheophyta</taxon>
        <taxon>Spermatophyta</taxon>
        <taxon>Magnoliopsida</taxon>
        <taxon>eudicotyledons</taxon>
        <taxon>Gunneridae</taxon>
        <taxon>Pentapetalae</taxon>
        <taxon>rosids</taxon>
        <taxon>malvids</taxon>
        <taxon>Malvales</taxon>
        <taxon>Malvaceae</taxon>
        <taxon>Byttnerioideae</taxon>
        <taxon>Theobroma</taxon>
    </lineage>
</organism>
<sequence>MQKKNYYRDRLFELKFIWGHMGNIRKIHALNWDKLCAKKEEGGLHIRETRKFNLALLTKLGWSIWQQKYSF</sequence>